<dbReference type="CDD" id="cd00592">
    <property type="entry name" value="HTH_MerR-like"/>
    <property type="match status" value="1"/>
</dbReference>
<protein>
    <submittedName>
        <fullName evidence="3">MerR family transcriptional regulator</fullName>
    </submittedName>
</protein>
<dbReference type="AlphaFoldDB" id="A0A4Y9RP11"/>
<dbReference type="SMART" id="SM00422">
    <property type="entry name" value="HTH_MERR"/>
    <property type="match status" value="1"/>
</dbReference>
<sequence length="169" mass="18746">MVAWMNEIAHLGVERGGSCDLRSLADEGSRRPVNASRDRAGVAATRIGDLARSCGVTQRALRHYEDEGLICSSRTRQGERLFTPRQSDIAHLVVQLRSMDVAIADIRAFMDDAIPEATRVLVLRQQLERQATEMSSRLVSLRRFLDGDDSLPLGLPRLAAQPARAHRFG</sequence>
<feature type="domain" description="HTH merR-type" evidence="2">
    <location>
        <begin position="46"/>
        <end position="112"/>
    </location>
</feature>
<dbReference type="Proteomes" id="UP000298216">
    <property type="component" value="Unassembled WGS sequence"/>
</dbReference>
<dbReference type="OrthoDB" id="9802944at2"/>
<dbReference type="GO" id="GO:0003677">
    <property type="term" value="F:DNA binding"/>
    <property type="evidence" value="ECO:0007669"/>
    <property type="project" value="UniProtKB-KW"/>
</dbReference>
<keyword evidence="4" id="KW-1185">Reference proteome</keyword>
<evidence type="ECO:0000259" key="2">
    <source>
        <dbReference type="PROSITE" id="PS50937"/>
    </source>
</evidence>
<dbReference type="InterPro" id="IPR000551">
    <property type="entry name" value="MerR-type_HTH_dom"/>
</dbReference>
<evidence type="ECO:0000313" key="3">
    <source>
        <dbReference type="EMBL" id="TFW11017.1"/>
    </source>
</evidence>
<gene>
    <name evidence="3" type="ORF">EGY25_15125</name>
</gene>
<dbReference type="Pfam" id="PF13411">
    <property type="entry name" value="MerR_1"/>
    <property type="match status" value="1"/>
</dbReference>
<dbReference type="PROSITE" id="PS50937">
    <property type="entry name" value="HTH_MERR_2"/>
    <property type="match status" value="1"/>
</dbReference>
<comment type="caution">
    <text evidence="3">The sequence shown here is derived from an EMBL/GenBank/DDBJ whole genome shotgun (WGS) entry which is preliminary data.</text>
</comment>
<proteinExistence type="predicted"/>
<accession>A0A4Y9RP11</accession>
<dbReference type="EMBL" id="SPVH01000007">
    <property type="protein sequence ID" value="TFW11017.1"/>
    <property type="molecule type" value="Genomic_DNA"/>
</dbReference>
<dbReference type="GO" id="GO:0003700">
    <property type="term" value="F:DNA-binding transcription factor activity"/>
    <property type="evidence" value="ECO:0007669"/>
    <property type="project" value="InterPro"/>
</dbReference>
<dbReference type="InterPro" id="IPR009061">
    <property type="entry name" value="DNA-bd_dom_put_sf"/>
</dbReference>
<dbReference type="Gene3D" id="1.10.1660.10">
    <property type="match status" value="1"/>
</dbReference>
<dbReference type="InterPro" id="IPR047057">
    <property type="entry name" value="MerR_fam"/>
</dbReference>
<dbReference type="SUPFAM" id="SSF46955">
    <property type="entry name" value="Putative DNA-binding domain"/>
    <property type="match status" value="1"/>
</dbReference>
<dbReference type="PANTHER" id="PTHR30204:SF97">
    <property type="entry name" value="MERR FAMILY REGULATORY PROTEIN"/>
    <property type="match status" value="1"/>
</dbReference>
<evidence type="ECO:0000256" key="1">
    <source>
        <dbReference type="ARBA" id="ARBA00023125"/>
    </source>
</evidence>
<evidence type="ECO:0000313" key="4">
    <source>
        <dbReference type="Proteomes" id="UP000298216"/>
    </source>
</evidence>
<dbReference type="PANTHER" id="PTHR30204">
    <property type="entry name" value="REDOX-CYCLING DRUG-SENSING TRANSCRIPTIONAL ACTIVATOR SOXR"/>
    <property type="match status" value="1"/>
</dbReference>
<reference evidence="3 4" key="1">
    <citation type="submission" date="2019-03" db="EMBL/GenBank/DDBJ databases">
        <title>Draft genome of Brevundimonas sp. a heavy metal resistant soil bacteria.</title>
        <authorList>
            <person name="Soto J."/>
        </authorList>
    </citation>
    <scope>NUCLEOTIDE SEQUENCE [LARGE SCALE GENOMIC DNA]</scope>
    <source>
        <strain evidence="3 4">B-10</strain>
    </source>
</reference>
<dbReference type="PROSITE" id="PS00552">
    <property type="entry name" value="HTH_MERR_1"/>
    <property type="match status" value="1"/>
</dbReference>
<name>A0A4Y9RP11_9CAUL</name>
<organism evidence="3 4">
    <name type="scientific">Brevundimonas intermedia</name>
    <dbReference type="NCBI Taxonomy" id="74315"/>
    <lineage>
        <taxon>Bacteria</taxon>
        <taxon>Pseudomonadati</taxon>
        <taxon>Pseudomonadota</taxon>
        <taxon>Alphaproteobacteria</taxon>
        <taxon>Caulobacterales</taxon>
        <taxon>Caulobacteraceae</taxon>
        <taxon>Brevundimonas</taxon>
    </lineage>
</organism>
<keyword evidence="1" id="KW-0238">DNA-binding</keyword>